<dbReference type="EMBL" id="CP032485">
    <property type="protein sequence ID" value="QDH24778.1"/>
    <property type="molecule type" value="Genomic_DNA"/>
</dbReference>
<name>A0A4Y6V7E4_9PROT</name>
<dbReference type="PANTHER" id="PTHR46401">
    <property type="entry name" value="GLYCOSYLTRANSFERASE WBBK-RELATED"/>
    <property type="match status" value="1"/>
</dbReference>
<gene>
    <name evidence="3" type="ORF">D5366_05565</name>
</gene>
<evidence type="ECO:0000259" key="2">
    <source>
        <dbReference type="Pfam" id="PF00534"/>
    </source>
</evidence>
<evidence type="ECO:0000313" key="4">
    <source>
        <dbReference type="Proteomes" id="UP000317214"/>
    </source>
</evidence>
<organism evidence="3 4">
    <name type="scientific">Neokomagataea tanensis</name>
    <dbReference type="NCBI Taxonomy" id="661191"/>
    <lineage>
        <taxon>Bacteria</taxon>
        <taxon>Pseudomonadati</taxon>
        <taxon>Pseudomonadota</taxon>
        <taxon>Alphaproteobacteria</taxon>
        <taxon>Acetobacterales</taxon>
        <taxon>Acetobacteraceae</taxon>
        <taxon>Neokomagataea</taxon>
    </lineage>
</organism>
<dbReference type="Proteomes" id="UP000317214">
    <property type="component" value="Chromosome"/>
</dbReference>
<feature type="domain" description="Glycosyl transferase family 1" evidence="2">
    <location>
        <begin position="183"/>
        <end position="333"/>
    </location>
</feature>
<proteinExistence type="predicted"/>
<dbReference type="PANTHER" id="PTHR46401:SF2">
    <property type="entry name" value="GLYCOSYLTRANSFERASE WBBK-RELATED"/>
    <property type="match status" value="1"/>
</dbReference>
<dbReference type="RefSeq" id="WP_141492621.1">
    <property type="nucleotide sequence ID" value="NZ_CP032485.1"/>
</dbReference>
<evidence type="ECO:0000313" key="3">
    <source>
        <dbReference type="EMBL" id="QDH24778.1"/>
    </source>
</evidence>
<protein>
    <submittedName>
        <fullName evidence="3">Glycosyltransferase</fullName>
    </submittedName>
</protein>
<dbReference type="GO" id="GO:0009103">
    <property type="term" value="P:lipopolysaccharide biosynthetic process"/>
    <property type="evidence" value="ECO:0007669"/>
    <property type="project" value="TreeGrafter"/>
</dbReference>
<dbReference type="Pfam" id="PF00534">
    <property type="entry name" value="Glycos_transf_1"/>
    <property type="match status" value="1"/>
</dbReference>
<dbReference type="SUPFAM" id="SSF53756">
    <property type="entry name" value="UDP-Glycosyltransferase/glycogen phosphorylase"/>
    <property type="match status" value="1"/>
</dbReference>
<dbReference type="CDD" id="cd03801">
    <property type="entry name" value="GT4_PimA-like"/>
    <property type="match status" value="1"/>
</dbReference>
<dbReference type="AlphaFoldDB" id="A0A4Y6V7E4"/>
<dbReference type="KEGG" id="ntn:D5366_05565"/>
<dbReference type="OrthoDB" id="7263484at2"/>
<reference evidence="3 4" key="1">
    <citation type="submission" date="2018-09" db="EMBL/GenBank/DDBJ databases">
        <title>The complete genome sequence of Neokomagataea tanensis NBRC 106556(T).</title>
        <authorList>
            <person name="Chua K.-O."/>
            <person name="See-Too W.-S."/>
            <person name="Hong K.-W."/>
            <person name="Yin W.-F."/>
            <person name="Chan K.-G."/>
        </authorList>
    </citation>
    <scope>NUCLEOTIDE SEQUENCE [LARGE SCALE GENOMIC DNA]</scope>
    <source>
        <strain evidence="4">AH13 \ NBRC 106556</strain>
    </source>
</reference>
<dbReference type="Gene3D" id="3.40.50.2000">
    <property type="entry name" value="Glycogen Phosphorylase B"/>
    <property type="match status" value="1"/>
</dbReference>
<keyword evidence="1 3" id="KW-0808">Transferase</keyword>
<evidence type="ECO:0000256" key="1">
    <source>
        <dbReference type="ARBA" id="ARBA00022679"/>
    </source>
</evidence>
<dbReference type="InterPro" id="IPR001296">
    <property type="entry name" value="Glyco_trans_1"/>
</dbReference>
<accession>A0A4Y6V7E4</accession>
<sequence length="570" mass="65622">MKIAFLVQGLFEKSDSIGFDCVYEYKRARKLFKNADSDVRIFSERFDLTRHPGVPIESLEAFYEWCAVNYDGIIVYHYCGAWKEMDEFLVARSSPSIVRWHNNTSPWFYFSKERYLVHTLEGFENIVDIAGKKNLFFWVNSVFTRDQFIALGGQASRSAVVYPASRYLEKGTELRLPSRTFAPEGVINMLFVGRVVQHKGHKSIISMADRVRRETGKPVIVRFAGREDDVKLEIERHAESYPNVETYFYGEVSDSELEELYLISDVFLCLSEHEGFGLPVFEAMRCGLPTIVWSTTALRELMVDHPLGFHYYDLNTFAAAIIALEDNTVYRTVLAAQNRVLASYTEEIVDAQMVHGFAALSNQDLEQVVDTFPPTLQSEAELANAVAERLLHARSIPSAVQPVTRDSGYNLFSRYDIEAFRKFFDRVERLRFAPFENFKNNGYYRIDARHFHCREGIIDGGVMKFDFGCYPEGHLIFGPYRELPKGHYDVSFDLSVVSENMSSVIIDVASRHRGLITEQSIPVQKIHFEKPVLQFDCDDESDEYEFRVKAKHSFEGEVLFRGVLIKQRSN</sequence>
<keyword evidence="4" id="KW-1185">Reference proteome</keyword>
<dbReference type="GO" id="GO:0016757">
    <property type="term" value="F:glycosyltransferase activity"/>
    <property type="evidence" value="ECO:0007669"/>
    <property type="project" value="InterPro"/>
</dbReference>